<dbReference type="Proteomes" id="UP000580250">
    <property type="component" value="Unassembled WGS sequence"/>
</dbReference>
<dbReference type="OrthoDB" id="5877983at2759"/>
<evidence type="ECO:0000256" key="1">
    <source>
        <dbReference type="SAM" id="MobiDB-lite"/>
    </source>
</evidence>
<dbReference type="EMBL" id="CAJEWN010000106">
    <property type="protein sequence ID" value="CAD2165023.1"/>
    <property type="molecule type" value="Genomic_DNA"/>
</dbReference>
<feature type="compositionally biased region" description="Pro residues" evidence="1">
    <location>
        <begin position="1"/>
        <end position="13"/>
    </location>
</feature>
<evidence type="ECO:0000313" key="4">
    <source>
        <dbReference type="Proteomes" id="UP000580250"/>
    </source>
</evidence>
<sequence>MPPPPPPPPPPVPANFANQVPKMTESRTHLLNEIHRGARLKKTVTNDRSAPVIAGKTEDNRPKINAVPKAATINESLGALFSTGVPRKPSDVKGQKSSGLISTPVSDSRPVMAKIKFVNEKDDVPSVKSSNNCPSLADLKSRNASQAVSSAPSLPPPLPAKVLKQNSAAEQLDLQVSRAPISQNAQFQTLRPAKAPLISANSGLRRSFEELNKRTTNMPSTIKRPGAPPPPPPPAKSSNPPPPPHVTNNQHQSQNTGYNNKPSVVLDAPRPPPRVSSCQESLEQRFHFVPISELPPPPRFIGFVKDYGIAGRKHQQMT</sequence>
<name>A0A6V7UUB8_MELEN</name>
<protein>
    <recommendedName>
        <fullName evidence="2">WH2 domain-containing protein</fullName>
    </recommendedName>
</protein>
<feature type="compositionally biased region" description="Polar residues" evidence="1">
    <location>
        <begin position="95"/>
        <end position="105"/>
    </location>
</feature>
<organism evidence="3 4">
    <name type="scientific">Meloidogyne enterolobii</name>
    <name type="common">Root-knot nematode worm</name>
    <name type="synonym">Meloidogyne mayaguensis</name>
    <dbReference type="NCBI Taxonomy" id="390850"/>
    <lineage>
        <taxon>Eukaryota</taxon>
        <taxon>Metazoa</taxon>
        <taxon>Ecdysozoa</taxon>
        <taxon>Nematoda</taxon>
        <taxon>Chromadorea</taxon>
        <taxon>Rhabditida</taxon>
        <taxon>Tylenchina</taxon>
        <taxon>Tylenchomorpha</taxon>
        <taxon>Tylenchoidea</taxon>
        <taxon>Meloidogynidae</taxon>
        <taxon>Meloidogyninae</taxon>
        <taxon>Meloidogyne</taxon>
    </lineage>
</organism>
<proteinExistence type="predicted"/>
<feature type="compositionally biased region" description="Pro residues" evidence="1">
    <location>
        <begin position="226"/>
        <end position="245"/>
    </location>
</feature>
<feature type="region of interest" description="Disordered" evidence="1">
    <location>
        <begin position="216"/>
        <end position="279"/>
    </location>
</feature>
<comment type="caution">
    <text evidence="3">The sequence shown here is derived from an EMBL/GenBank/DDBJ whole genome shotgun (WGS) entry which is preliminary data.</text>
</comment>
<feature type="region of interest" description="Disordered" evidence="1">
    <location>
        <begin position="86"/>
        <end position="105"/>
    </location>
</feature>
<dbReference type="PROSITE" id="PS51082">
    <property type="entry name" value="WH2"/>
    <property type="match status" value="1"/>
</dbReference>
<dbReference type="InterPro" id="IPR003124">
    <property type="entry name" value="WH2_dom"/>
</dbReference>
<dbReference type="AlphaFoldDB" id="A0A6V7UUB8"/>
<evidence type="ECO:0000259" key="2">
    <source>
        <dbReference type="PROSITE" id="PS51082"/>
    </source>
</evidence>
<feature type="region of interest" description="Disordered" evidence="1">
    <location>
        <begin position="122"/>
        <end position="161"/>
    </location>
</feature>
<feature type="region of interest" description="Disordered" evidence="1">
    <location>
        <begin position="1"/>
        <end position="22"/>
    </location>
</feature>
<accession>A0A6V7UUB8</accession>
<dbReference type="Pfam" id="PF02205">
    <property type="entry name" value="WH2"/>
    <property type="match status" value="1"/>
</dbReference>
<feature type="compositionally biased region" description="Polar residues" evidence="1">
    <location>
        <begin position="246"/>
        <end position="262"/>
    </location>
</feature>
<feature type="domain" description="WH2" evidence="2">
    <location>
        <begin position="26"/>
        <end position="43"/>
    </location>
</feature>
<gene>
    <name evidence="3" type="ORF">MENT_LOCUS16915</name>
</gene>
<evidence type="ECO:0000313" key="3">
    <source>
        <dbReference type="EMBL" id="CAD2165023.1"/>
    </source>
</evidence>
<dbReference type="GO" id="GO:0003779">
    <property type="term" value="F:actin binding"/>
    <property type="evidence" value="ECO:0007669"/>
    <property type="project" value="InterPro"/>
</dbReference>
<reference evidence="3 4" key="1">
    <citation type="submission" date="2020-08" db="EMBL/GenBank/DDBJ databases">
        <authorList>
            <person name="Koutsovoulos G."/>
            <person name="Danchin GJ E."/>
        </authorList>
    </citation>
    <scope>NUCLEOTIDE SEQUENCE [LARGE SCALE GENOMIC DNA]</scope>
</reference>